<dbReference type="GO" id="GO:0019985">
    <property type="term" value="P:translesion synthesis"/>
    <property type="evidence" value="ECO:0007669"/>
    <property type="project" value="EnsemblFungi"/>
</dbReference>
<dbReference type="GO" id="GO:0036205">
    <property type="term" value="P:histone catabolic process"/>
    <property type="evidence" value="ECO:0007669"/>
    <property type="project" value="EnsemblFungi"/>
</dbReference>
<dbReference type="RefSeq" id="XP_003957785.1">
    <property type="nucleotide sequence ID" value="XM_003957736.1"/>
</dbReference>
<keyword evidence="3" id="KW-1185">Reference proteome</keyword>
<dbReference type="Proteomes" id="UP000005220">
    <property type="component" value="Chromosome 6"/>
</dbReference>
<dbReference type="GO" id="GO:0032183">
    <property type="term" value="F:SUMO binding"/>
    <property type="evidence" value="ECO:0007669"/>
    <property type="project" value="EnsemblFungi"/>
</dbReference>
<accession>H2AWA0</accession>
<dbReference type="GO" id="GO:0016925">
    <property type="term" value="P:protein sumoylation"/>
    <property type="evidence" value="ECO:0007669"/>
    <property type="project" value="EnsemblFungi"/>
</dbReference>
<evidence type="ECO:0000313" key="3">
    <source>
        <dbReference type="Proteomes" id="UP000005220"/>
    </source>
</evidence>
<dbReference type="HOGENOM" id="CLU_023057_3_0_1"/>
<dbReference type="Pfam" id="PF08325">
    <property type="entry name" value="WLM"/>
    <property type="match status" value="1"/>
</dbReference>
<dbReference type="GO" id="GO:0061665">
    <property type="term" value="F:SUMO ligase activity"/>
    <property type="evidence" value="ECO:0007669"/>
    <property type="project" value="EnsemblFungi"/>
</dbReference>
<dbReference type="GO" id="GO:0004222">
    <property type="term" value="F:metalloendopeptidase activity"/>
    <property type="evidence" value="ECO:0007669"/>
    <property type="project" value="EnsemblFungi"/>
</dbReference>
<dbReference type="PROSITE" id="PS51397">
    <property type="entry name" value="WLM"/>
    <property type="match status" value="1"/>
</dbReference>
<dbReference type="GeneID" id="13884118"/>
<feature type="domain" description="WLM" evidence="1">
    <location>
        <begin position="12"/>
        <end position="199"/>
    </location>
</feature>
<dbReference type="eggNOG" id="KOG4842">
    <property type="taxonomic scope" value="Eukaryota"/>
</dbReference>
<reference evidence="2 3" key="1">
    <citation type="journal article" date="2011" name="Proc. Natl. Acad. Sci. U.S.A.">
        <title>Evolutionary erosion of yeast sex chromosomes by mating-type switching accidents.</title>
        <authorList>
            <person name="Gordon J.L."/>
            <person name="Armisen D."/>
            <person name="Proux-Wera E."/>
            <person name="Oheigeartaigh S.S."/>
            <person name="Byrne K.P."/>
            <person name="Wolfe K.H."/>
        </authorList>
    </citation>
    <scope>NUCLEOTIDE SEQUENCE [LARGE SCALE GENOMIC DNA]</scope>
    <source>
        <strain evidence="3">ATCC 22294 / BCRC 22015 / CBS 2517 / CECT 1963 / NBRC 1671 / NRRL Y-8276</strain>
    </source>
</reference>
<dbReference type="STRING" id="1071382.H2AWA0"/>
<dbReference type="GO" id="GO:0005635">
    <property type="term" value="C:nuclear envelope"/>
    <property type="evidence" value="ECO:0007669"/>
    <property type="project" value="EnsemblFungi"/>
</dbReference>
<dbReference type="GO" id="GO:1990414">
    <property type="term" value="P:replication-born double-strand break repair via sister chromatid exchange"/>
    <property type="evidence" value="ECO:0007669"/>
    <property type="project" value="EnsemblFungi"/>
</dbReference>
<evidence type="ECO:0000259" key="1">
    <source>
        <dbReference type="PROSITE" id="PS51397"/>
    </source>
</evidence>
<dbReference type="AlphaFoldDB" id="H2AWA0"/>
<dbReference type="FunCoup" id="H2AWA0">
    <property type="interactions" value="97"/>
</dbReference>
<dbReference type="PANTHER" id="PTHR46622:SF1">
    <property type="entry name" value="DNA-DEPENDENT METALLOPROTEASE WSS1"/>
    <property type="match status" value="1"/>
</dbReference>
<evidence type="ECO:0000313" key="2">
    <source>
        <dbReference type="EMBL" id="CCF58650.1"/>
    </source>
</evidence>
<proteinExistence type="predicted"/>
<dbReference type="InterPro" id="IPR013536">
    <property type="entry name" value="WLM_dom"/>
</dbReference>
<dbReference type="GO" id="GO:0000324">
    <property type="term" value="C:fungal-type vacuole"/>
    <property type="evidence" value="ECO:0007669"/>
    <property type="project" value="EnsemblFungi"/>
</dbReference>
<dbReference type="InParanoid" id="H2AWA0"/>
<dbReference type="GO" id="GO:0106300">
    <property type="term" value="P:protein-DNA covalent cross-linking repair"/>
    <property type="evidence" value="ECO:0007669"/>
    <property type="project" value="EnsemblFungi"/>
</dbReference>
<dbReference type="EMBL" id="HE650826">
    <property type="protein sequence ID" value="CCF58650.1"/>
    <property type="molecule type" value="Genomic_DNA"/>
</dbReference>
<dbReference type="PANTHER" id="PTHR46622">
    <property type="entry name" value="DNA-DEPENDENT METALLOPROTEASE WSS1"/>
    <property type="match status" value="1"/>
</dbReference>
<dbReference type="KEGG" id="kaf:KAFR_0F00530"/>
<dbReference type="InterPro" id="IPR053000">
    <property type="entry name" value="WSS1-like_metalloprotease"/>
</dbReference>
<dbReference type="OrthoDB" id="49605at2759"/>
<organism evidence="2 3">
    <name type="scientific">Kazachstania africana (strain ATCC 22294 / BCRC 22015 / CBS 2517 / CECT 1963 / NBRC 1671 / NRRL Y-8276)</name>
    <name type="common">Yeast</name>
    <name type="synonym">Kluyveromyces africanus</name>
    <dbReference type="NCBI Taxonomy" id="1071382"/>
    <lineage>
        <taxon>Eukaryota</taxon>
        <taxon>Fungi</taxon>
        <taxon>Dikarya</taxon>
        <taxon>Ascomycota</taxon>
        <taxon>Saccharomycotina</taxon>
        <taxon>Saccharomycetes</taxon>
        <taxon>Saccharomycetales</taxon>
        <taxon>Saccharomycetaceae</taxon>
        <taxon>Kazachstania</taxon>
    </lineage>
</organism>
<name>H2AWA0_KAZAF</name>
<sequence>MSTNRRAKKPVDKKPRANPHINEITFLQRQPDSQRAYEMLQDLTKDVSYLMKKHKLKVRTLSEFYPKDQTLLGLNVNKGMKILVRLRSPTDPFRFIPWESIMETMLHELTHNLFGVHDSKFFNQLDVFKSEQWFHEKAGLFDTFLGHGNQLGTIPGAGKSISVRGYGKRLGAGSSLNNDSIVGKSPREMAADAASRRFDDLNKKNRYKLVNKDCHDDTKVNVDEVLQNHNEMESKKIIVIEDTTEHEIIDLT</sequence>
<protein>
    <recommendedName>
        <fullName evidence="1">WLM domain-containing protein</fullName>
    </recommendedName>
</protein>
<gene>
    <name evidence="2" type="primary">KAFR0F00530</name>
    <name evidence="2" type="ORF">KAFR_0F00530</name>
</gene>